<name>A0AAD6XHY9_9AGAR</name>
<protein>
    <submittedName>
        <fullName evidence="2">Uncharacterized protein</fullName>
    </submittedName>
</protein>
<comment type="caution">
    <text evidence="2">The sequence shown here is derived from an EMBL/GenBank/DDBJ whole genome shotgun (WGS) entry which is preliminary data.</text>
</comment>
<feature type="region of interest" description="Disordered" evidence="1">
    <location>
        <begin position="379"/>
        <end position="427"/>
    </location>
</feature>
<feature type="region of interest" description="Disordered" evidence="1">
    <location>
        <begin position="724"/>
        <end position="778"/>
    </location>
</feature>
<feature type="compositionally biased region" description="Basic and acidic residues" evidence="1">
    <location>
        <begin position="217"/>
        <end position="227"/>
    </location>
</feature>
<feature type="compositionally biased region" description="Basic and acidic residues" evidence="1">
    <location>
        <begin position="616"/>
        <end position="638"/>
    </location>
</feature>
<feature type="region of interest" description="Disordered" evidence="1">
    <location>
        <begin position="488"/>
        <end position="535"/>
    </location>
</feature>
<gene>
    <name evidence="2" type="ORF">B0H15DRAFT_807335</name>
</gene>
<feature type="compositionally biased region" description="Basic and acidic residues" evidence="1">
    <location>
        <begin position="1014"/>
        <end position="1025"/>
    </location>
</feature>
<dbReference type="EMBL" id="JARJCN010000142">
    <property type="protein sequence ID" value="KAJ7068973.1"/>
    <property type="molecule type" value="Genomic_DNA"/>
</dbReference>
<sequence length="1196" mass="128627">MTYSPPGARAESAVEQAFQGSTRHSPRLLRGRGRSSRIRARPLSQGIHQLTRLREQCTLGELHPGQIRLIALIMSIREFVLGGEHAATRRSDTTNNGVAIASSTSELAPQYSLRTAIAAMSGERDGVAAVAAALAGSTAPKTKSRVQERRMKPKSLAHSESQASGRRAKATINGEESSTEELVSAVDFSENAGFEANEGGDARGGLRLIGEEPVRTSERELCGERERKARRSRTPGLESGALAALSLPERGLVGTSTTQVIATPSPDSSVLGESLRSVLGNWQRLSSWSRLRGSDGGEESPKGELNSAAEVAPQCATAWRSRAQWHGGSGGVDGDDEDLRDAAKGRRDGGVLFRAAWARQSLLLDGAVDLQARAKAIHNGRELGGPRASAGKPSGSGARTSRACAHERDEEHEGEEGEGGDSQAAGKHEGVVAVAATSLTAREKRRECLGMPSAASGPTERASGRGRAARARRAACLQERGGLLVLRAPPTTRTPSAASGSAERVPSALANEGVAGRRARGARAQGRRGGGGAHEDGTCIRRRLRLLASALIPDLVRDVDVSTTVASVVAVAATSLTAWERRREHRARCPDLWTGFRTAAACMGARTRSARTSQADAREQGDGEEHEGEEGVRARRRRGVSERRTRLCRCTCTTTEPRRLRGTKAARGFGLPARRAIYVAWNAERTRKACATPLMRARTELAKNASRGSHGCCCHVDDGVREATETPCATSGSPARIPYSGSLDGSEDEARRKHEDETHEGDVRGRRARRAREQVASSPRIQHIGQQRVSALLQRSLDLQESSDERLGCVCVQENRSATAAREGRCCHRRTRERPQLNAVGLLGLWIASAQNPVAASSCRGDCMRETDWHGGGEQLDGHEGSDEGERGRGRATMKMSINSILGATSVAAVVATSLTAWETGCQLPHILKLRATTLLDLLLTEDTMPSSPIRAARAGVVGVQNDSGLKNARYLSREAGVEERQRCIYYKGDTRPSSRYMAELKNCITPTTNPELTHSELTLRDTAKKGRKKPLARQEGHARGRRSRNEGMPIHEEEGDRQGGCRRAPGKEGKEGEGATGRLEPESFGREASHRIWRGTARERIEQAREAERGPMAAGCNPVARDGLTRHRGAGNLDRIYYVMYDARYTGVTLRSRRLPAVIGAVDPALQASRLAHSCASSLQSLASMVLFGSDVVRC</sequence>
<feature type="compositionally biased region" description="Basic and acidic residues" evidence="1">
    <location>
        <begin position="1033"/>
        <end position="1096"/>
    </location>
</feature>
<proteinExistence type="predicted"/>
<feature type="compositionally biased region" description="Basic residues" evidence="1">
    <location>
        <begin position="24"/>
        <end position="35"/>
    </location>
</feature>
<feature type="region of interest" description="Disordered" evidence="1">
    <location>
        <begin position="607"/>
        <end position="638"/>
    </location>
</feature>
<feature type="compositionally biased region" description="Basic and acidic residues" evidence="1">
    <location>
        <begin position="748"/>
        <end position="765"/>
    </location>
</feature>
<dbReference type="AlphaFoldDB" id="A0AAD6XHY9"/>
<evidence type="ECO:0000313" key="3">
    <source>
        <dbReference type="Proteomes" id="UP001222325"/>
    </source>
</evidence>
<accession>A0AAD6XHY9</accession>
<reference evidence="2" key="1">
    <citation type="submission" date="2023-03" db="EMBL/GenBank/DDBJ databases">
        <title>Massive genome expansion in bonnet fungi (Mycena s.s.) driven by repeated elements and novel gene families across ecological guilds.</title>
        <authorList>
            <consortium name="Lawrence Berkeley National Laboratory"/>
            <person name="Harder C.B."/>
            <person name="Miyauchi S."/>
            <person name="Viragh M."/>
            <person name="Kuo A."/>
            <person name="Thoen E."/>
            <person name="Andreopoulos B."/>
            <person name="Lu D."/>
            <person name="Skrede I."/>
            <person name="Drula E."/>
            <person name="Henrissat B."/>
            <person name="Morin E."/>
            <person name="Kohler A."/>
            <person name="Barry K."/>
            <person name="LaButti K."/>
            <person name="Morin E."/>
            <person name="Salamov A."/>
            <person name="Lipzen A."/>
            <person name="Mereny Z."/>
            <person name="Hegedus B."/>
            <person name="Baldrian P."/>
            <person name="Stursova M."/>
            <person name="Weitz H."/>
            <person name="Taylor A."/>
            <person name="Grigoriev I.V."/>
            <person name="Nagy L.G."/>
            <person name="Martin F."/>
            <person name="Kauserud H."/>
        </authorList>
    </citation>
    <scope>NUCLEOTIDE SEQUENCE</scope>
    <source>
        <strain evidence="2">CBHHK173m</strain>
    </source>
</reference>
<feature type="region of interest" description="Disordered" evidence="1">
    <location>
        <begin position="870"/>
        <end position="889"/>
    </location>
</feature>
<dbReference type="Proteomes" id="UP001222325">
    <property type="component" value="Unassembled WGS sequence"/>
</dbReference>
<feature type="region of interest" description="Disordered" evidence="1">
    <location>
        <begin position="1007"/>
        <end position="1096"/>
    </location>
</feature>
<keyword evidence="3" id="KW-1185">Reference proteome</keyword>
<feature type="region of interest" description="Disordered" evidence="1">
    <location>
        <begin position="137"/>
        <end position="179"/>
    </location>
</feature>
<feature type="region of interest" description="Disordered" evidence="1">
    <location>
        <begin position="217"/>
        <end position="237"/>
    </location>
</feature>
<feature type="region of interest" description="Disordered" evidence="1">
    <location>
        <begin position="443"/>
        <end position="469"/>
    </location>
</feature>
<evidence type="ECO:0000256" key="1">
    <source>
        <dbReference type="SAM" id="MobiDB-lite"/>
    </source>
</evidence>
<evidence type="ECO:0000313" key="2">
    <source>
        <dbReference type="EMBL" id="KAJ7068973.1"/>
    </source>
</evidence>
<organism evidence="2 3">
    <name type="scientific">Mycena belliarum</name>
    <dbReference type="NCBI Taxonomy" id="1033014"/>
    <lineage>
        <taxon>Eukaryota</taxon>
        <taxon>Fungi</taxon>
        <taxon>Dikarya</taxon>
        <taxon>Basidiomycota</taxon>
        <taxon>Agaricomycotina</taxon>
        <taxon>Agaricomycetes</taxon>
        <taxon>Agaricomycetidae</taxon>
        <taxon>Agaricales</taxon>
        <taxon>Marasmiineae</taxon>
        <taxon>Mycenaceae</taxon>
        <taxon>Mycena</taxon>
    </lineage>
</organism>
<feature type="region of interest" description="Disordered" evidence="1">
    <location>
        <begin position="1"/>
        <end position="35"/>
    </location>
</feature>